<keyword evidence="2" id="KW-1185">Reference proteome</keyword>
<evidence type="ECO:0000313" key="2">
    <source>
        <dbReference type="Proteomes" id="UP000285517"/>
    </source>
</evidence>
<name>A0A410G3I7_9FLAO</name>
<gene>
    <name evidence="1" type="ORF">EI546_09055</name>
</gene>
<dbReference type="OrthoDB" id="9786892at2"/>
<evidence type="ECO:0008006" key="3">
    <source>
        <dbReference type="Google" id="ProtNLM"/>
    </source>
</evidence>
<organism evidence="1 2">
    <name type="scientific">Aequorivita ciconiae</name>
    <dbReference type="NCBI Taxonomy" id="2494375"/>
    <lineage>
        <taxon>Bacteria</taxon>
        <taxon>Pseudomonadati</taxon>
        <taxon>Bacteroidota</taxon>
        <taxon>Flavobacteriia</taxon>
        <taxon>Flavobacteriales</taxon>
        <taxon>Flavobacteriaceae</taxon>
        <taxon>Aequorivita</taxon>
    </lineage>
</organism>
<dbReference type="AlphaFoldDB" id="A0A410G3I7"/>
<reference evidence="1 2" key="1">
    <citation type="submission" date="2019-01" db="EMBL/GenBank/DDBJ databases">
        <title>Complete genome sequencing of Aequorivita sp. H23M31.</title>
        <authorList>
            <person name="Bae J.-W."/>
        </authorList>
    </citation>
    <scope>NUCLEOTIDE SEQUENCE [LARGE SCALE GENOMIC DNA]</scope>
    <source>
        <strain evidence="1 2">H23M31</strain>
    </source>
</reference>
<evidence type="ECO:0000313" key="1">
    <source>
        <dbReference type="EMBL" id="QAA81858.1"/>
    </source>
</evidence>
<dbReference type="EMBL" id="CP034951">
    <property type="protein sequence ID" value="QAA81858.1"/>
    <property type="molecule type" value="Genomic_DNA"/>
</dbReference>
<dbReference type="Proteomes" id="UP000285517">
    <property type="component" value="Chromosome"/>
</dbReference>
<dbReference type="KEGG" id="aev:EI546_09055"/>
<proteinExistence type="predicted"/>
<sequence>MIIVPEDLLEEKDMASLMDEEVKVETNKAYNEAEKFISSVEKENQELTETTEGKLQEMDQAIEDSQQNNGDDGMADYAPFEKKKNTKLSNSNTNKEQPAVVEGGNRNTTISYRLLNRRDIYLPNPVYTCYGSGKIVINIEVDNLGKVKKATYNQNASSSSNQCLIDAATEYALQAEFTSDASRAKQLGTITFNFPGQG</sequence>
<protein>
    <recommendedName>
        <fullName evidence="3">Energy transducer TonB</fullName>
    </recommendedName>
</protein>
<dbReference type="RefSeq" id="WP_128250239.1">
    <property type="nucleotide sequence ID" value="NZ_CP034951.1"/>
</dbReference>
<accession>A0A410G3I7</accession>